<protein>
    <submittedName>
        <fullName evidence="1">Amino acid transporter</fullName>
    </submittedName>
</protein>
<gene>
    <name evidence="1" type="ORF">F4821DRAFT_271368</name>
</gene>
<keyword evidence="2" id="KW-1185">Reference proteome</keyword>
<accession>A0ACC0CUP4</accession>
<dbReference type="EMBL" id="MU394342">
    <property type="protein sequence ID" value="KAI6084119.1"/>
    <property type="molecule type" value="Genomic_DNA"/>
</dbReference>
<dbReference type="Proteomes" id="UP001497680">
    <property type="component" value="Unassembled WGS sequence"/>
</dbReference>
<organism evidence="1 2">
    <name type="scientific">Hypoxylon rubiginosum</name>
    <dbReference type="NCBI Taxonomy" id="110542"/>
    <lineage>
        <taxon>Eukaryota</taxon>
        <taxon>Fungi</taxon>
        <taxon>Dikarya</taxon>
        <taxon>Ascomycota</taxon>
        <taxon>Pezizomycotina</taxon>
        <taxon>Sordariomycetes</taxon>
        <taxon>Xylariomycetidae</taxon>
        <taxon>Xylariales</taxon>
        <taxon>Hypoxylaceae</taxon>
        <taxon>Hypoxylon</taxon>
    </lineage>
</organism>
<reference evidence="1 2" key="1">
    <citation type="journal article" date="2022" name="New Phytol.">
        <title>Ecological generalism drives hyperdiversity of secondary metabolite gene clusters in xylarialean endophytes.</title>
        <authorList>
            <person name="Franco M.E.E."/>
            <person name="Wisecaver J.H."/>
            <person name="Arnold A.E."/>
            <person name="Ju Y.M."/>
            <person name="Slot J.C."/>
            <person name="Ahrendt S."/>
            <person name="Moore L.P."/>
            <person name="Eastman K.E."/>
            <person name="Scott K."/>
            <person name="Konkel Z."/>
            <person name="Mondo S.J."/>
            <person name="Kuo A."/>
            <person name="Hayes R.D."/>
            <person name="Haridas S."/>
            <person name="Andreopoulos B."/>
            <person name="Riley R."/>
            <person name="LaButti K."/>
            <person name="Pangilinan J."/>
            <person name="Lipzen A."/>
            <person name="Amirebrahimi M."/>
            <person name="Yan J."/>
            <person name="Adam C."/>
            <person name="Keymanesh K."/>
            <person name="Ng V."/>
            <person name="Louie K."/>
            <person name="Northen T."/>
            <person name="Drula E."/>
            <person name="Henrissat B."/>
            <person name="Hsieh H.M."/>
            <person name="Youens-Clark K."/>
            <person name="Lutzoni F."/>
            <person name="Miadlikowska J."/>
            <person name="Eastwood D.C."/>
            <person name="Hamelin R.C."/>
            <person name="Grigoriev I.V."/>
            <person name="U'Ren J.M."/>
        </authorList>
    </citation>
    <scope>NUCLEOTIDE SEQUENCE [LARGE SCALE GENOMIC DNA]</scope>
    <source>
        <strain evidence="1 2">ER1909</strain>
    </source>
</reference>
<sequence length="514" mass="55059">MSDKKPLSTTGDALRAESGEQEAGSADQLLVSLGYTPELSRNRSTLQVAFMSFVLASIPYGLATTLYYPLVGGGPVTIIWGWVAVSLIVLCVAASLGEITSVYPTAGGVYYQTFMLAPPAWRHIAAWTCGWLYVIGNVTITLAVNFGTTLFLVGCINVFQTADGEDVLAGEAYQVFLIFLAITLLCNAVSSLGNKWLPILDTFAVFWTFAGVIAIVVCVLAIAKEGRRDASYVFTHFEVNSGWTPGWSFFVGLLHAAYATSSTGMIISMCEEVREPATQVPKAMVLTICINTVAGLLFMIPLVFVLPEIQDLILLAQPVPAIVKSAVGNSGGAFGLLIPLLVLAIICGIGCTTATSRCIYAFARDGAIPGSKYWKQINHKMDDVPFNAMMLSMVVQIILGVIYFGSTAAFNAFSGVGVIALTASYATPIIVSMIDGRKTVRTASFYLGSLGWFCNIVATCWSLLAIPLFCMPTVVPVVDPTLMNYASVVFVAFTAIAAAWYVAWGRKHYTGPPM</sequence>
<evidence type="ECO:0000313" key="2">
    <source>
        <dbReference type="Proteomes" id="UP001497680"/>
    </source>
</evidence>
<proteinExistence type="predicted"/>
<name>A0ACC0CUP4_9PEZI</name>
<comment type="caution">
    <text evidence="1">The sequence shown here is derived from an EMBL/GenBank/DDBJ whole genome shotgun (WGS) entry which is preliminary data.</text>
</comment>
<evidence type="ECO:0000313" key="1">
    <source>
        <dbReference type="EMBL" id="KAI6084119.1"/>
    </source>
</evidence>